<dbReference type="SUPFAM" id="SSF53335">
    <property type="entry name" value="S-adenosyl-L-methionine-dependent methyltransferases"/>
    <property type="match status" value="1"/>
</dbReference>
<feature type="region of interest" description="Disordered" evidence="2">
    <location>
        <begin position="235"/>
        <end position="281"/>
    </location>
</feature>
<sequence length="281" mass="30681">MPDAIFAHPRLAPVYDAFDGDRDDLEAYLAIADELDARVVLDIGCGTGNLALLLARHGRTVVGVDPAGASLAVARSKDREGRVRWLRGDATTLPPLHADLATMTGNVAQVFLTDADWARTLRGIHAALHPHGHLVFETRRPDRRAWEEWTAAPVTRDVPGVGPVEQRLDVTEVDLPFVSFRYTYRFLADGAVVTSDSTLRFRDRDEVEASLAAAGYRVRDVRDAPDRPGREFVFVARRADQPPAARTSRQPHGPTARRTDQPRGEGASGAQPSARGSRAVG</sequence>
<dbReference type="InterPro" id="IPR041698">
    <property type="entry name" value="Methyltransf_25"/>
</dbReference>
<dbReference type="GO" id="GO:0032259">
    <property type="term" value="P:methylation"/>
    <property type="evidence" value="ECO:0007669"/>
    <property type="project" value="UniProtKB-KW"/>
</dbReference>
<dbReference type="EC" id="2.1.1.-" evidence="4"/>
<dbReference type="InterPro" id="IPR029063">
    <property type="entry name" value="SAM-dependent_MTases_sf"/>
</dbReference>
<keyword evidence="1 4" id="KW-0808">Transferase</keyword>
<accession>A0ABW7ZG78</accession>
<evidence type="ECO:0000259" key="3">
    <source>
        <dbReference type="Pfam" id="PF13649"/>
    </source>
</evidence>
<dbReference type="EMBL" id="JBITLE010000002">
    <property type="protein sequence ID" value="MFI7261860.1"/>
    <property type="molecule type" value="Genomic_DNA"/>
</dbReference>
<evidence type="ECO:0000256" key="2">
    <source>
        <dbReference type="SAM" id="MobiDB-lite"/>
    </source>
</evidence>
<dbReference type="CDD" id="cd02440">
    <property type="entry name" value="AdoMet_MTases"/>
    <property type="match status" value="1"/>
</dbReference>
<dbReference type="RefSeq" id="WP_396768020.1">
    <property type="nucleotide sequence ID" value="NZ_JBITLA010000001.1"/>
</dbReference>
<dbReference type="PANTHER" id="PTHR43861">
    <property type="entry name" value="TRANS-ACONITATE 2-METHYLTRANSFERASE-RELATED"/>
    <property type="match status" value="1"/>
</dbReference>
<gene>
    <name evidence="4" type="ORF">ACIBP4_06025</name>
</gene>
<reference evidence="4 5" key="1">
    <citation type="submission" date="2024-10" db="EMBL/GenBank/DDBJ databases">
        <title>The Natural Products Discovery Center: Release of the First 8490 Sequenced Strains for Exploring Actinobacteria Biosynthetic Diversity.</title>
        <authorList>
            <person name="Kalkreuter E."/>
            <person name="Kautsar S.A."/>
            <person name="Yang D."/>
            <person name="Bader C.D."/>
            <person name="Teijaro C.N."/>
            <person name="Fluegel L."/>
            <person name="Davis C.M."/>
            <person name="Simpson J.R."/>
            <person name="Lauterbach L."/>
            <person name="Steele A.D."/>
            <person name="Gui C."/>
            <person name="Meng S."/>
            <person name="Li G."/>
            <person name="Viehrig K."/>
            <person name="Ye F."/>
            <person name="Su P."/>
            <person name="Kiefer A.F."/>
            <person name="Nichols A."/>
            <person name="Cepeda A.J."/>
            <person name="Yan W."/>
            <person name="Fan B."/>
            <person name="Jiang Y."/>
            <person name="Adhikari A."/>
            <person name="Zheng C.-J."/>
            <person name="Schuster L."/>
            <person name="Cowan T.M."/>
            <person name="Smanski M.J."/>
            <person name="Chevrette M.G."/>
            <person name="De Carvalho L.P.S."/>
            <person name="Shen B."/>
        </authorList>
    </citation>
    <scope>NUCLEOTIDE SEQUENCE [LARGE SCALE GENOMIC DNA]</scope>
    <source>
        <strain evidence="4 5">NPDC049845</strain>
    </source>
</reference>
<evidence type="ECO:0000313" key="4">
    <source>
        <dbReference type="EMBL" id="MFI7261860.1"/>
    </source>
</evidence>
<protein>
    <submittedName>
        <fullName evidence="4">Class I SAM-dependent methyltransferase</fullName>
        <ecNumber evidence="4">2.1.1.-</ecNumber>
    </submittedName>
</protein>
<comment type="caution">
    <text evidence="4">The sequence shown here is derived from an EMBL/GenBank/DDBJ whole genome shotgun (WGS) entry which is preliminary data.</text>
</comment>
<name>A0ABW7ZG78_9ACTN</name>
<evidence type="ECO:0000256" key="1">
    <source>
        <dbReference type="ARBA" id="ARBA00022679"/>
    </source>
</evidence>
<dbReference type="Proteomes" id="UP001612812">
    <property type="component" value="Unassembled WGS sequence"/>
</dbReference>
<dbReference type="Gene3D" id="3.40.50.150">
    <property type="entry name" value="Vaccinia Virus protein VP39"/>
    <property type="match status" value="1"/>
</dbReference>
<keyword evidence="5" id="KW-1185">Reference proteome</keyword>
<dbReference type="Pfam" id="PF13649">
    <property type="entry name" value="Methyltransf_25"/>
    <property type="match status" value="1"/>
</dbReference>
<proteinExistence type="predicted"/>
<evidence type="ECO:0000313" key="5">
    <source>
        <dbReference type="Proteomes" id="UP001612812"/>
    </source>
</evidence>
<organism evidence="4 5">
    <name type="scientific">Micromonospora maritima</name>
    <dbReference type="NCBI Taxonomy" id="986711"/>
    <lineage>
        <taxon>Bacteria</taxon>
        <taxon>Bacillati</taxon>
        <taxon>Actinomycetota</taxon>
        <taxon>Actinomycetes</taxon>
        <taxon>Micromonosporales</taxon>
        <taxon>Micromonosporaceae</taxon>
        <taxon>Micromonospora</taxon>
    </lineage>
</organism>
<keyword evidence="4" id="KW-0489">Methyltransferase</keyword>
<dbReference type="GO" id="GO:0008168">
    <property type="term" value="F:methyltransferase activity"/>
    <property type="evidence" value="ECO:0007669"/>
    <property type="project" value="UniProtKB-KW"/>
</dbReference>
<feature type="domain" description="Methyltransferase" evidence="3">
    <location>
        <begin position="40"/>
        <end position="132"/>
    </location>
</feature>